<sequence length="428" mass="46439">MAISRSRLVPNTDVEAPEVNASQYSGTRVVVTVEARFSRSPDGTIWTRGGPSYRFFTRYLSAFDRVRVVARVADVPGRDDGAKRVDGAGVEVWPVPCYIGPAQYLTRRAAVVRAVRAAAEDGDAVVLRVPSPLGSLLAASRERAGLPYAVEVVGDPYDVFAPGVIRHPLRPLLRKRETARLRHQCRTAVGAAYVTDRYLQARYPARTGAVTAAYSSIELPAEAYREGPRRPDPGRQGHTLVSVGTLEQMYKGVDTLVEALARLVATGLPLRLVHVGDGRCRPRVERIAERLGVADRVVLTGALPAGAEVRRRLDEADLFVMPSRTEGLPKALLEAMARGLPAVGTAVGGIPELLPPDDLVPPDDPEGLAGSIRQFLTDPARMAAASARNLGRAADFADEPLARRRDVFYHALRDATVDAGHRAERLYR</sequence>
<protein>
    <submittedName>
        <fullName evidence="1">Glycosyltransferase</fullName>
    </submittedName>
</protein>
<reference evidence="1 2" key="1">
    <citation type="submission" date="2020-11" db="EMBL/GenBank/DDBJ databases">
        <title>A novel isolate from a Black sea contaminated sediment with potential to produce alkanes: Plantactinospora alkalitolerans sp. nov.</title>
        <authorList>
            <person name="Carro L."/>
            <person name="Veyisoglu A."/>
            <person name="Guven K."/>
            <person name="Schumann P."/>
            <person name="Klenk H.-P."/>
            <person name="Sahin N."/>
        </authorList>
    </citation>
    <scope>NUCLEOTIDE SEQUENCE [LARGE SCALE GENOMIC DNA]</scope>
    <source>
        <strain evidence="1 2">S1510</strain>
    </source>
</reference>
<dbReference type="PANTHER" id="PTHR12526">
    <property type="entry name" value="GLYCOSYLTRANSFERASE"/>
    <property type="match status" value="1"/>
</dbReference>
<comment type="caution">
    <text evidence="1">The sequence shown here is derived from an EMBL/GenBank/DDBJ whole genome shotgun (WGS) entry which is preliminary data.</text>
</comment>
<dbReference type="Proteomes" id="UP000638560">
    <property type="component" value="Unassembled WGS sequence"/>
</dbReference>
<dbReference type="EMBL" id="JADPUN010000173">
    <property type="protein sequence ID" value="MBF9130882.1"/>
    <property type="molecule type" value="Genomic_DNA"/>
</dbReference>
<proteinExistence type="predicted"/>
<organism evidence="1 2">
    <name type="scientific">Plantactinospora alkalitolerans</name>
    <dbReference type="NCBI Taxonomy" id="2789879"/>
    <lineage>
        <taxon>Bacteria</taxon>
        <taxon>Bacillati</taxon>
        <taxon>Actinomycetota</taxon>
        <taxon>Actinomycetes</taxon>
        <taxon>Micromonosporales</taxon>
        <taxon>Micromonosporaceae</taxon>
        <taxon>Plantactinospora</taxon>
    </lineage>
</organism>
<dbReference type="Gene3D" id="3.40.50.2000">
    <property type="entry name" value="Glycogen Phosphorylase B"/>
    <property type="match status" value="2"/>
</dbReference>
<accession>A0ABS0GXE3</accession>
<evidence type="ECO:0000313" key="2">
    <source>
        <dbReference type="Proteomes" id="UP000638560"/>
    </source>
</evidence>
<gene>
    <name evidence="1" type="ORF">I0C86_18235</name>
</gene>
<name>A0ABS0GXE3_9ACTN</name>
<dbReference type="SUPFAM" id="SSF53756">
    <property type="entry name" value="UDP-Glycosyltransferase/glycogen phosphorylase"/>
    <property type="match status" value="1"/>
</dbReference>
<keyword evidence="2" id="KW-1185">Reference proteome</keyword>
<dbReference type="Pfam" id="PF13692">
    <property type="entry name" value="Glyco_trans_1_4"/>
    <property type="match status" value="1"/>
</dbReference>
<evidence type="ECO:0000313" key="1">
    <source>
        <dbReference type="EMBL" id="MBF9130882.1"/>
    </source>
</evidence>